<dbReference type="EMBL" id="KT962245">
    <property type="protein sequence ID" value="ALO80065.1"/>
    <property type="molecule type" value="Genomic_RNA"/>
</dbReference>
<proteinExistence type="predicted"/>
<organism evidence="1 2">
    <name type="scientific">Cellulophaga phage phi4:1_13</name>
    <dbReference type="NCBI Taxonomy" id="1747284"/>
    <lineage>
        <taxon>Viruses</taxon>
        <taxon>Duplodnaviria</taxon>
        <taxon>Heunggongvirae</taxon>
        <taxon>Uroviricota</taxon>
        <taxon>Caudoviricetes</taxon>
        <taxon>Lightbulbvirus</taxon>
        <taxon>Lightbulbvirus Cba41</taxon>
    </lineage>
</organism>
<gene>
    <name evidence="1" type="ORF">Phi4113_056</name>
</gene>
<accession>A0A0S2MVX3</accession>
<name>A0A0S2MVX3_9CAUD</name>
<protein>
    <submittedName>
        <fullName evidence="1">Structural protein</fullName>
    </submittedName>
</protein>
<reference evidence="1 2" key="1">
    <citation type="submission" date="2015-10" db="EMBL/GenBank/DDBJ databases">
        <title>Large-scale maps of variable infection efficiencies in aquatic Bacteriodetes phage-host model systems.</title>
        <authorList>
            <person name="Holmfeldt K."/>
            <person name="Solonenko N."/>
            <person name="Howard-Varona C."/>
            <person name="Moreno M."/>
            <person name="Malmstrom R.R."/>
            <person name="Blow M.J."/>
            <person name="Sullivan M.B."/>
        </authorList>
    </citation>
    <scope>NUCLEOTIDE SEQUENCE [LARGE SCALE GENOMIC DNA]</scope>
</reference>
<evidence type="ECO:0000313" key="2">
    <source>
        <dbReference type="Proteomes" id="UP000229115"/>
    </source>
</evidence>
<sequence>MALKNIDIDFEILKTDNPEKIIICDTSTWAHIEDKQAIVEITLPTGKMVTHSWGKKENNVFNSSNLYLSALGTKAALPDGIYKVTLKGSPDSYMQTKDFIKTDKLQLEVDTLYLSQGEDYNDIPEDIKHLCNITDFMLRASEAAMRLGEKKKAYQYYTEAKNLMDEYNTCN</sequence>
<evidence type="ECO:0000313" key="1">
    <source>
        <dbReference type="EMBL" id="ALO80065.1"/>
    </source>
</evidence>
<dbReference type="Proteomes" id="UP000229115">
    <property type="component" value="Segment"/>
</dbReference>